<accession>A0A0E9PZ39</accession>
<dbReference type="AlphaFoldDB" id="A0A0E9PZ39"/>
<name>A0A0E9PZ39_ANGAN</name>
<reference evidence="1" key="2">
    <citation type="journal article" date="2015" name="Fish Shellfish Immunol.">
        <title>Early steps in the European eel (Anguilla anguilla)-Vibrio vulnificus interaction in the gills: Role of the RtxA13 toxin.</title>
        <authorList>
            <person name="Callol A."/>
            <person name="Pajuelo D."/>
            <person name="Ebbesson L."/>
            <person name="Teles M."/>
            <person name="MacKenzie S."/>
            <person name="Amaro C."/>
        </authorList>
    </citation>
    <scope>NUCLEOTIDE SEQUENCE</scope>
</reference>
<proteinExistence type="predicted"/>
<sequence>MLNLTCRCSIYGLINFGMKLLQKFRAFLLDTVKLACSPLRRGSVHVISVKSYGTCWQE</sequence>
<organism evidence="1">
    <name type="scientific">Anguilla anguilla</name>
    <name type="common">European freshwater eel</name>
    <name type="synonym">Muraena anguilla</name>
    <dbReference type="NCBI Taxonomy" id="7936"/>
    <lineage>
        <taxon>Eukaryota</taxon>
        <taxon>Metazoa</taxon>
        <taxon>Chordata</taxon>
        <taxon>Craniata</taxon>
        <taxon>Vertebrata</taxon>
        <taxon>Euteleostomi</taxon>
        <taxon>Actinopterygii</taxon>
        <taxon>Neopterygii</taxon>
        <taxon>Teleostei</taxon>
        <taxon>Anguilliformes</taxon>
        <taxon>Anguillidae</taxon>
        <taxon>Anguilla</taxon>
    </lineage>
</organism>
<reference evidence="1" key="1">
    <citation type="submission" date="2014-11" db="EMBL/GenBank/DDBJ databases">
        <authorList>
            <person name="Amaro Gonzalez C."/>
        </authorList>
    </citation>
    <scope>NUCLEOTIDE SEQUENCE</scope>
</reference>
<evidence type="ECO:0000313" key="1">
    <source>
        <dbReference type="EMBL" id="JAH09158.1"/>
    </source>
</evidence>
<dbReference type="EMBL" id="GBXM01099419">
    <property type="protein sequence ID" value="JAH09158.1"/>
    <property type="molecule type" value="Transcribed_RNA"/>
</dbReference>
<protein>
    <submittedName>
        <fullName evidence="1">Uncharacterized protein</fullName>
    </submittedName>
</protein>